<dbReference type="EMBL" id="CAVNYO010000171">
    <property type="protein sequence ID" value="CAK5271457.1"/>
    <property type="molecule type" value="Genomic_DNA"/>
</dbReference>
<dbReference type="PANTHER" id="PTHR42032:SF1">
    <property type="entry name" value="YALI0E30679P"/>
    <property type="match status" value="1"/>
</dbReference>
<proteinExistence type="predicted"/>
<evidence type="ECO:0000256" key="1">
    <source>
        <dbReference type="SAM" id="MobiDB-lite"/>
    </source>
</evidence>
<feature type="region of interest" description="Disordered" evidence="1">
    <location>
        <begin position="1"/>
        <end position="121"/>
    </location>
</feature>
<feature type="transmembrane region" description="Helical" evidence="2">
    <location>
        <begin position="205"/>
        <end position="229"/>
    </location>
</feature>
<gene>
    <name evidence="3" type="ORF">MYCIT1_LOCUS16518</name>
</gene>
<evidence type="ECO:0000313" key="3">
    <source>
        <dbReference type="EMBL" id="CAK5271457.1"/>
    </source>
</evidence>
<dbReference type="PANTHER" id="PTHR42032">
    <property type="entry name" value="YALI0E30679P"/>
    <property type="match status" value="1"/>
</dbReference>
<dbReference type="AlphaFoldDB" id="A0AAD2HC51"/>
<dbReference type="Proteomes" id="UP001295794">
    <property type="component" value="Unassembled WGS sequence"/>
</dbReference>
<comment type="caution">
    <text evidence="3">The sequence shown here is derived from an EMBL/GenBank/DDBJ whole genome shotgun (WGS) entry which is preliminary data.</text>
</comment>
<feature type="compositionally biased region" description="Basic and acidic residues" evidence="1">
    <location>
        <begin position="1"/>
        <end position="12"/>
    </location>
</feature>
<feature type="compositionally biased region" description="Basic and acidic residues" evidence="1">
    <location>
        <begin position="40"/>
        <end position="53"/>
    </location>
</feature>
<feature type="region of interest" description="Disordered" evidence="1">
    <location>
        <begin position="341"/>
        <end position="361"/>
    </location>
</feature>
<evidence type="ECO:0000256" key="2">
    <source>
        <dbReference type="SAM" id="Phobius"/>
    </source>
</evidence>
<organism evidence="3 4">
    <name type="scientific">Mycena citricolor</name>
    <dbReference type="NCBI Taxonomy" id="2018698"/>
    <lineage>
        <taxon>Eukaryota</taxon>
        <taxon>Fungi</taxon>
        <taxon>Dikarya</taxon>
        <taxon>Basidiomycota</taxon>
        <taxon>Agaricomycotina</taxon>
        <taxon>Agaricomycetes</taxon>
        <taxon>Agaricomycetidae</taxon>
        <taxon>Agaricales</taxon>
        <taxon>Marasmiineae</taxon>
        <taxon>Mycenaceae</taxon>
        <taxon>Mycena</taxon>
    </lineage>
</organism>
<feature type="compositionally biased region" description="Acidic residues" evidence="1">
    <location>
        <begin position="65"/>
        <end position="79"/>
    </location>
</feature>
<protein>
    <submittedName>
        <fullName evidence="3">Uncharacterized protein</fullName>
    </submittedName>
</protein>
<accession>A0AAD2HC51</accession>
<feature type="transmembrane region" description="Helical" evidence="2">
    <location>
        <begin position="435"/>
        <end position="462"/>
    </location>
</feature>
<sequence>MAGKSSARDGSGKHALRQRMHILDRASRSLIAGEPSRSGKAHEVPENHAEELRSLPSPPTSFAYDDMEEEDEDDYEDEGSEHHHQHGSGEAGGYTHRPTSDELTETGADAEREHDDDDSSRPWYRPSLPVVLALVPAVGNWFTGGDHIKDILVFLLLIFYLHQVIEVPWRLYRSARPRRSPSPHTSAAPSRIAAQANTELRMLEFLLLIVCVAVPVAGVYILRSFSILFKTDDESGPTQPISWFSTTLFALATALRPLSELVSRITQRTSTLHARVHAHTAPVGPDPALALELSDLKAQVARLEAVIVRMSQRDAELYAFVEDALQPLEKNVRRMERRVGKLRAAEQQRKDTNGAAGSTPKTIFVSAPAQNTRPFSLAWLFSSPPPLVSAIPVPSSLKSPSLPHRRLLEVIPEEGEDHIPSLPQPMLTSQSLGSLILMLATRWASALFGLLVLPVTLTLWPIRAALRTAAHS</sequence>
<keyword evidence="2" id="KW-1133">Transmembrane helix</keyword>
<reference evidence="3" key="1">
    <citation type="submission" date="2023-11" db="EMBL/GenBank/DDBJ databases">
        <authorList>
            <person name="De Vega J J."/>
            <person name="De Vega J J."/>
        </authorList>
    </citation>
    <scope>NUCLEOTIDE SEQUENCE</scope>
</reference>
<keyword evidence="2" id="KW-0812">Transmembrane</keyword>
<feature type="compositionally biased region" description="Basic and acidic residues" evidence="1">
    <location>
        <begin position="341"/>
        <end position="352"/>
    </location>
</feature>
<keyword evidence="4" id="KW-1185">Reference proteome</keyword>
<name>A0AAD2HC51_9AGAR</name>
<evidence type="ECO:0000313" key="4">
    <source>
        <dbReference type="Proteomes" id="UP001295794"/>
    </source>
</evidence>
<keyword evidence="2" id="KW-0472">Membrane</keyword>